<feature type="transmembrane region" description="Helical" evidence="2">
    <location>
        <begin position="262"/>
        <end position="281"/>
    </location>
</feature>
<dbReference type="Proteomes" id="UP001146468">
    <property type="component" value="Unassembled WGS sequence"/>
</dbReference>
<protein>
    <submittedName>
        <fullName evidence="3">Uncharacterized protein</fullName>
    </submittedName>
</protein>
<keyword evidence="4" id="KW-1185">Reference proteome</keyword>
<feature type="compositionally biased region" description="Basic and acidic residues" evidence="1">
    <location>
        <begin position="83"/>
        <end position="96"/>
    </location>
</feature>
<feature type="region of interest" description="Disordered" evidence="1">
    <location>
        <begin position="13"/>
        <end position="128"/>
    </location>
</feature>
<feature type="transmembrane region" description="Helical" evidence="2">
    <location>
        <begin position="203"/>
        <end position="227"/>
    </location>
</feature>
<evidence type="ECO:0000256" key="2">
    <source>
        <dbReference type="SAM" id="Phobius"/>
    </source>
</evidence>
<dbReference type="AlphaFoldDB" id="A0A9X3RJD8"/>
<feature type="compositionally biased region" description="Basic and acidic residues" evidence="1">
    <location>
        <begin position="109"/>
        <end position="118"/>
    </location>
</feature>
<proteinExistence type="predicted"/>
<evidence type="ECO:0000256" key="1">
    <source>
        <dbReference type="SAM" id="MobiDB-lite"/>
    </source>
</evidence>
<comment type="caution">
    <text evidence="3">The sequence shown here is derived from an EMBL/GenBank/DDBJ whole genome shotgun (WGS) entry which is preliminary data.</text>
</comment>
<dbReference type="RefSeq" id="WP_269965771.1">
    <property type="nucleotide sequence ID" value="NZ_JAKMUS010000011.1"/>
</dbReference>
<evidence type="ECO:0000313" key="3">
    <source>
        <dbReference type="EMBL" id="MCZ9294349.1"/>
    </source>
</evidence>
<organism evidence="3 4">
    <name type="scientific">Corynebacterium meitnerae</name>
    <dbReference type="NCBI Taxonomy" id="2913498"/>
    <lineage>
        <taxon>Bacteria</taxon>
        <taxon>Bacillati</taxon>
        <taxon>Actinomycetota</taxon>
        <taxon>Actinomycetes</taxon>
        <taxon>Mycobacteriales</taxon>
        <taxon>Corynebacteriaceae</taxon>
        <taxon>Corynebacterium</taxon>
    </lineage>
</organism>
<feature type="transmembrane region" description="Helical" evidence="2">
    <location>
        <begin position="233"/>
        <end position="250"/>
    </location>
</feature>
<feature type="compositionally biased region" description="Low complexity" evidence="1">
    <location>
        <begin position="98"/>
        <end position="108"/>
    </location>
</feature>
<evidence type="ECO:0000313" key="4">
    <source>
        <dbReference type="Proteomes" id="UP001146468"/>
    </source>
</evidence>
<name>A0A9X3RJD8_9CORY</name>
<sequence>MADKQLTVAELMARAQKENPDAQPRRRRRRSLEEGGISVAELTGSLQAVDARPAEPKHSNAPIDEENTERSEPQKPKAPAKPAEADKPAETDRPAEAAKPQQKPNVKVVKVEPAEKKPATKTGSVPVRKVEVGDVDKQAAEDAEKTNVIPVVRETPAASALAAQPKTEPQEAVVAEDDQDYDELVDGEEEYEEYEEDTAVNPVMLVLLVFAGLIVGVLVFLGFQALWENLNSILVGVLAVAVTAGIVLAVRRMKTGRDGFTMALAAVAGLAMTFGPGLIVGF</sequence>
<feature type="compositionally biased region" description="Basic and acidic residues" evidence="1">
    <location>
        <begin position="15"/>
        <end position="24"/>
    </location>
</feature>
<keyword evidence="2" id="KW-0472">Membrane</keyword>
<keyword evidence="2" id="KW-1133">Transmembrane helix</keyword>
<reference evidence="3" key="1">
    <citation type="submission" date="2022-02" db="EMBL/GenBank/DDBJ databases">
        <title>Corynebacterium sp. from urogenital microbiome.</title>
        <authorList>
            <person name="Cappelli E.A."/>
            <person name="Ribeiro T.G."/>
            <person name="Peixe L."/>
        </authorList>
    </citation>
    <scope>NUCLEOTIDE SEQUENCE</scope>
    <source>
        <strain evidence="3">C8Ua_172</strain>
    </source>
</reference>
<dbReference type="EMBL" id="JAKMUS010000011">
    <property type="protein sequence ID" value="MCZ9294349.1"/>
    <property type="molecule type" value="Genomic_DNA"/>
</dbReference>
<keyword evidence="2" id="KW-0812">Transmembrane</keyword>
<accession>A0A9X3RJD8</accession>
<gene>
    <name evidence="3" type="ORF">L8U60_07615</name>
</gene>